<dbReference type="AlphaFoldDB" id="A0A9D4GNE9"/>
<feature type="region of interest" description="Disordered" evidence="1">
    <location>
        <begin position="272"/>
        <end position="301"/>
    </location>
</feature>
<evidence type="ECO:0000313" key="3">
    <source>
        <dbReference type="EMBL" id="KAH3818591.1"/>
    </source>
</evidence>
<dbReference type="PANTHER" id="PTHR19963">
    <property type="entry name" value="CCHC-TYPE DOMAIN-CONTAINING PROTEIN"/>
    <property type="match status" value="1"/>
</dbReference>
<evidence type="ECO:0000259" key="2">
    <source>
        <dbReference type="Pfam" id="PF14893"/>
    </source>
</evidence>
<feature type="domain" description="Paraneoplastic antigen Ma-like C-terminal" evidence="2">
    <location>
        <begin position="323"/>
        <end position="399"/>
    </location>
</feature>
<proteinExistence type="predicted"/>
<evidence type="ECO:0000313" key="4">
    <source>
        <dbReference type="Proteomes" id="UP000828390"/>
    </source>
</evidence>
<reference evidence="3" key="2">
    <citation type="submission" date="2020-11" db="EMBL/GenBank/DDBJ databases">
        <authorList>
            <person name="McCartney M.A."/>
            <person name="Auch B."/>
            <person name="Kono T."/>
            <person name="Mallez S."/>
            <person name="Becker A."/>
            <person name="Gohl D.M."/>
            <person name="Silverstein K.A.T."/>
            <person name="Koren S."/>
            <person name="Bechman K.B."/>
            <person name="Herman A."/>
            <person name="Abrahante J.E."/>
            <person name="Garbe J."/>
        </authorList>
    </citation>
    <scope>NUCLEOTIDE SEQUENCE</scope>
    <source>
        <strain evidence="3">Duluth1</strain>
        <tissue evidence="3">Whole animal</tissue>
    </source>
</reference>
<dbReference type="PANTHER" id="PTHR19963:SF30">
    <property type="entry name" value="ENDONUCLEASE_EXONUCLEASE_PHOSPHATASE DOMAIN-CONTAINING PROTEIN"/>
    <property type="match status" value="1"/>
</dbReference>
<feature type="compositionally biased region" description="Polar residues" evidence="1">
    <location>
        <begin position="15"/>
        <end position="24"/>
    </location>
</feature>
<accession>A0A9D4GNE9</accession>
<dbReference type="InterPro" id="IPR048270">
    <property type="entry name" value="PNMA_C"/>
</dbReference>
<feature type="region of interest" description="Disordered" evidence="1">
    <location>
        <begin position="1"/>
        <end position="29"/>
    </location>
</feature>
<name>A0A9D4GNE9_DREPO</name>
<dbReference type="EMBL" id="JAIWYP010000005">
    <property type="protein sequence ID" value="KAH3818591.1"/>
    <property type="molecule type" value="Genomic_DNA"/>
</dbReference>
<feature type="compositionally biased region" description="Basic and acidic residues" evidence="1">
    <location>
        <begin position="292"/>
        <end position="301"/>
    </location>
</feature>
<organism evidence="3 4">
    <name type="scientific">Dreissena polymorpha</name>
    <name type="common">Zebra mussel</name>
    <name type="synonym">Mytilus polymorpha</name>
    <dbReference type="NCBI Taxonomy" id="45954"/>
    <lineage>
        <taxon>Eukaryota</taxon>
        <taxon>Metazoa</taxon>
        <taxon>Spiralia</taxon>
        <taxon>Lophotrochozoa</taxon>
        <taxon>Mollusca</taxon>
        <taxon>Bivalvia</taxon>
        <taxon>Autobranchia</taxon>
        <taxon>Heteroconchia</taxon>
        <taxon>Euheterodonta</taxon>
        <taxon>Imparidentia</taxon>
        <taxon>Neoheterodontei</taxon>
        <taxon>Myida</taxon>
        <taxon>Dreissenoidea</taxon>
        <taxon>Dreissenidae</taxon>
        <taxon>Dreissena</taxon>
    </lineage>
</organism>
<comment type="caution">
    <text evidence="3">The sequence shown here is derived from an EMBL/GenBank/DDBJ whole genome shotgun (WGS) entry which is preliminary data.</text>
</comment>
<keyword evidence="4" id="KW-1185">Reference proteome</keyword>
<dbReference type="Pfam" id="PF14893">
    <property type="entry name" value="PNMA"/>
    <property type="match status" value="1"/>
</dbReference>
<sequence>MEYLDPTDSRKRESSTASQRTMRSPTGAELSAWMRQLDRQPAELYLRTTMRSPTDADLSALRTQLDRQQEQLDLEISRLTDVISSGLRRPALTPSIKRGRPDVHGSKTAISVSNPAVRLHFDGPTRFITSSPKSEEIHTGAYRFKPEVTPGVYRSKQEFYTGAHSSKPEFNTGAYRPKQEVYAGAYCPKPEVYAEANYDRAVYPGGYCPKQEVVDAGVYHSKQDVDARAYRPKQEFYTGAYCPKTEFYTGAYCPKQEFYTGAYCPKQEVVDAGHRRKDRSPSNERSPVRRGNPKDLPKNLKYDGSTRWLSFRQKFESYRTVNKWSASESLDYLNWCLEGKALDFFSIHRQQGPNISFIDMMAKLECRFGAKESPETSKAKFQQATQNQNESLEDWADRVLSLAMPAFRDLPEQYCTEEVISRFC</sequence>
<protein>
    <recommendedName>
        <fullName evidence="2">Paraneoplastic antigen Ma-like C-terminal domain-containing protein</fullName>
    </recommendedName>
</protein>
<dbReference type="Proteomes" id="UP000828390">
    <property type="component" value="Unassembled WGS sequence"/>
</dbReference>
<gene>
    <name evidence="3" type="ORF">DPMN_120313</name>
</gene>
<reference evidence="3" key="1">
    <citation type="journal article" date="2019" name="bioRxiv">
        <title>The Genome of the Zebra Mussel, Dreissena polymorpha: A Resource for Invasive Species Research.</title>
        <authorList>
            <person name="McCartney M.A."/>
            <person name="Auch B."/>
            <person name="Kono T."/>
            <person name="Mallez S."/>
            <person name="Zhang Y."/>
            <person name="Obille A."/>
            <person name="Becker A."/>
            <person name="Abrahante J.E."/>
            <person name="Garbe J."/>
            <person name="Badalamenti J.P."/>
            <person name="Herman A."/>
            <person name="Mangelson H."/>
            <person name="Liachko I."/>
            <person name="Sullivan S."/>
            <person name="Sone E.D."/>
            <person name="Koren S."/>
            <person name="Silverstein K.A.T."/>
            <person name="Beckman K.B."/>
            <person name="Gohl D.M."/>
        </authorList>
    </citation>
    <scope>NUCLEOTIDE SEQUENCE</scope>
    <source>
        <strain evidence="3">Duluth1</strain>
        <tissue evidence="3">Whole animal</tissue>
    </source>
</reference>
<evidence type="ECO:0000256" key="1">
    <source>
        <dbReference type="SAM" id="MobiDB-lite"/>
    </source>
</evidence>